<feature type="chain" id="PRO_5007831516" description="Secreted protein" evidence="1">
    <location>
        <begin position="19"/>
        <end position="71"/>
    </location>
</feature>
<evidence type="ECO:0000313" key="4">
    <source>
        <dbReference type="Proteomes" id="UP000077755"/>
    </source>
</evidence>
<name>A0A162AC53_DAUCS</name>
<dbReference type="AlphaFoldDB" id="A0A162AC53"/>
<keyword evidence="1" id="KW-0732">Signal</keyword>
<dbReference type="Proteomes" id="UP000077755">
    <property type="component" value="Chromosome 4"/>
</dbReference>
<dbReference type="PANTHER" id="PTHR36616">
    <property type="entry name" value="BNAC07G32700D PROTEIN"/>
    <property type="match status" value="1"/>
</dbReference>
<evidence type="ECO:0000313" key="2">
    <source>
        <dbReference type="EMBL" id="KZM99052.1"/>
    </source>
</evidence>
<gene>
    <name evidence="2" type="ORF">DCAR_013586</name>
    <name evidence="3" type="ORF">DCAR_0417434</name>
</gene>
<sequence length="71" mass="8226">MLPLFLTVAFSVAPLTYYLPPMRNLCPFLLSVEDFIRQSGVRSLRRVRLAHRLRLAFTRLFAPHPSSSSMY</sequence>
<reference evidence="3" key="2">
    <citation type="submission" date="2022-03" db="EMBL/GenBank/DDBJ databases">
        <title>Draft title - Genomic analysis of global carrot germplasm unveils the trajectory of domestication and the origin of high carotenoid orange carrot.</title>
        <authorList>
            <person name="Iorizzo M."/>
            <person name="Ellison S."/>
            <person name="Senalik D."/>
            <person name="Macko-Podgorni A."/>
            <person name="Grzebelus D."/>
            <person name="Bostan H."/>
            <person name="Rolling W."/>
            <person name="Curaba J."/>
            <person name="Simon P."/>
        </authorList>
    </citation>
    <scope>NUCLEOTIDE SEQUENCE</scope>
    <source>
        <tissue evidence="3">Leaf</tissue>
    </source>
</reference>
<accession>A0A162AC53</accession>
<organism evidence="2">
    <name type="scientific">Daucus carota subsp. sativus</name>
    <name type="common">Carrot</name>
    <dbReference type="NCBI Taxonomy" id="79200"/>
    <lineage>
        <taxon>Eukaryota</taxon>
        <taxon>Viridiplantae</taxon>
        <taxon>Streptophyta</taxon>
        <taxon>Embryophyta</taxon>
        <taxon>Tracheophyta</taxon>
        <taxon>Spermatophyta</taxon>
        <taxon>Magnoliopsida</taxon>
        <taxon>eudicotyledons</taxon>
        <taxon>Gunneridae</taxon>
        <taxon>Pentapetalae</taxon>
        <taxon>asterids</taxon>
        <taxon>campanulids</taxon>
        <taxon>Apiales</taxon>
        <taxon>Apiaceae</taxon>
        <taxon>Apioideae</taxon>
        <taxon>Scandiceae</taxon>
        <taxon>Daucinae</taxon>
        <taxon>Daucus</taxon>
        <taxon>Daucus sect. Daucus</taxon>
    </lineage>
</organism>
<dbReference type="PANTHER" id="PTHR36616:SF5">
    <property type="entry name" value="DIS3-EXONUCLEASE-LIKE PROTEIN"/>
    <property type="match status" value="1"/>
</dbReference>
<dbReference type="EMBL" id="LNRQ01000004">
    <property type="protein sequence ID" value="KZM99052.1"/>
    <property type="molecule type" value="Genomic_DNA"/>
</dbReference>
<evidence type="ECO:0000313" key="3">
    <source>
        <dbReference type="EMBL" id="WOG98093.1"/>
    </source>
</evidence>
<evidence type="ECO:0000256" key="1">
    <source>
        <dbReference type="SAM" id="SignalP"/>
    </source>
</evidence>
<reference evidence="2" key="1">
    <citation type="journal article" date="2016" name="Nat. Genet.">
        <title>A high-quality carrot genome assembly provides new insights into carotenoid accumulation and asterid genome evolution.</title>
        <authorList>
            <person name="Iorizzo M."/>
            <person name="Ellison S."/>
            <person name="Senalik D."/>
            <person name="Zeng P."/>
            <person name="Satapoomin P."/>
            <person name="Huang J."/>
            <person name="Bowman M."/>
            <person name="Iovene M."/>
            <person name="Sanseverino W."/>
            <person name="Cavagnaro P."/>
            <person name="Yildiz M."/>
            <person name="Macko-Podgorni A."/>
            <person name="Moranska E."/>
            <person name="Grzebelus E."/>
            <person name="Grzebelus D."/>
            <person name="Ashrafi H."/>
            <person name="Zheng Z."/>
            <person name="Cheng S."/>
            <person name="Spooner D."/>
            <person name="Van Deynze A."/>
            <person name="Simon P."/>
        </authorList>
    </citation>
    <scope>NUCLEOTIDE SEQUENCE [LARGE SCALE GENOMIC DNA]</scope>
    <source>
        <tissue evidence="2">Leaf</tissue>
    </source>
</reference>
<proteinExistence type="predicted"/>
<dbReference type="Gramene" id="KZM99052">
    <property type="protein sequence ID" value="KZM99052"/>
    <property type="gene ID" value="DCAR_013586"/>
</dbReference>
<feature type="signal peptide" evidence="1">
    <location>
        <begin position="1"/>
        <end position="18"/>
    </location>
</feature>
<keyword evidence="4" id="KW-1185">Reference proteome</keyword>
<evidence type="ECO:0008006" key="5">
    <source>
        <dbReference type="Google" id="ProtNLM"/>
    </source>
</evidence>
<protein>
    <recommendedName>
        <fullName evidence="5">Secreted protein</fullName>
    </recommendedName>
</protein>
<dbReference type="EMBL" id="CP093346">
    <property type="protein sequence ID" value="WOG98093.1"/>
    <property type="molecule type" value="Genomic_DNA"/>
</dbReference>